<dbReference type="PANTHER" id="PTHR15243">
    <property type="entry name" value="SERINE/THREONINE-PROTEIN KINASE 19"/>
    <property type="match status" value="1"/>
</dbReference>
<dbReference type="AlphaFoldDB" id="A0A2T2NIR9"/>
<dbReference type="GO" id="GO:0046579">
    <property type="term" value="P:positive regulation of Ras protein signal transduction"/>
    <property type="evidence" value="ECO:0007669"/>
    <property type="project" value="TreeGrafter"/>
</dbReference>
<organism evidence="3 4">
    <name type="scientific">Corynespora cassiicola Philippines</name>
    <dbReference type="NCBI Taxonomy" id="1448308"/>
    <lineage>
        <taxon>Eukaryota</taxon>
        <taxon>Fungi</taxon>
        <taxon>Dikarya</taxon>
        <taxon>Ascomycota</taxon>
        <taxon>Pezizomycotina</taxon>
        <taxon>Dothideomycetes</taxon>
        <taxon>Pleosporomycetidae</taxon>
        <taxon>Pleosporales</taxon>
        <taxon>Corynesporascaceae</taxon>
        <taxon>Corynespora</taxon>
    </lineage>
</organism>
<sequence>MSFHATAAHSSRIKRARKLSTAASLGLPSTASSPSSAASRPRSTPKVKTPAHDADDEKLHDLGLIAPLAQDLNFHHVPQYMEYIRTKMFADIPAIAAGMSSMRIAEVLNYRRALPPIVTVAHIDALGASSTATEREITDLSRAGILRRVTIPRRGLGASDVGDGLASVQLWQQLVHAHAELDDALKQKYISVMDANPTSATIPNTAFTPAEASILTTTGFLTTSTASDSHSSSFSSPGSVSMGCLSSLSSAGSRYAAGSLGAVGGSSASLHIPGRETASRTTASAYYNFSLPNTGSHIKLLVDARSHMLSLLDSSRYKEALLAFMRQRWDGGIIGKDVITERKRSRKEFSGVLPGRTKKWKQFRGLRFDWILEECLGAGLVEIFETGSVGPAVRTI</sequence>
<accession>A0A2T2NIR9</accession>
<dbReference type="OrthoDB" id="3980126at2759"/>
<evidence type="ECO:0008006" key="5">
    <source>
        <dbReference type="Google" id="ProtNLM"/>
    </source>
</evidence>
<evidence type="ECO:0000313" key="4">
    <source>
        <dbReference type="Proteomes" id="UP000240883"/>
    </source>
</evidence>
<dbReference type="InterPro" id="IPR018865">
    <property type="entry name" value="STK19-like"/>
</dbReference>
<comment type="similarity">
    <text evidence="1">Belongs to the STK19 family.</text>
</comment>
<dbReference type="PANTHER" id="PTHR15243:SF0">
    <property type="entry name" value="SERINE_THREONINE-PROTEIN KINASE 19"/>
    <property type="match status" value="1"/>
</dbReference>
<name>A0A2T2NIR9_CORCC</name>
<dbReference type="EMBL" id="KZ678137">
    <property type="protein sequence ID" value="PSN65324.1"/>
    <property type="molecule type" value="Genomic_DNA"/>
</dbReference>
<feature type="compositionally biased region" description="Low complexity" evidence="2">
    <location>
        <begin position="19"/>
        <end position="44"/>
    </location>
</feature>
<protein>
    <recommendedName>
        <fullName evidence="5">Serine-threonine protein kinase 19</fullName>
    </recommendedName>
</protein>
<evidence type="ECO:0000256" key="2">
    <source>
        <dbReference type="SAM" id="MobiDB-lite"/>
    </source>
</evidence>
<reference evidence="3 4" key="1">
    <citation type="journal article" date="2018" name="Front. Microbiol.">
        <title>Genome-Wide Analysis of Corynespora cassiicola Leaf Fall Disease Putative Effectors.</title>
        <authorList>
            <person name="Lopez D."/>
            <person name="Ribeiro S."/>
            <person name="Label P."/>
            <person name="Fumanal B."/>
            <person name="Venisse J.S."/>
            <person name="Kohler A."/>
            <person name="de Oliveira R.R."/>
            <person name="Labutti K."/>
            <person name="Lipzen A."/>
            <person name="Lail K."/>
            <person name="Bauer D."/>
            <person name="Ohm R.A."/>
            <person name="Barry K.W."/>
            <person name="Spatafora J."/>
            <person name="Grigoriev I.V."/>
            <person name="Martin F.M."/>
            <person name="Pujade-Renaud V."/>
        </authorList>
    </citation>
    <scope>NUCLEOTIDE SEQUENCE [LARGE SCALE GENOMIC DNA]</scope>
    <source>
        <strain evidence="3 4">Philippines</strain>
    </source>
</reference>
<dbReference type="Proteomes" id="UP000240883">
    <property type="component" value="Unassembled WGS sequence"/>
</dbReference>
<keyword evidence="4" id="KW-1185">Reference proteome</keyword>
<evidence type="ECO:0000256" key="1">
    <source>
        <dbReference type="ARBA" id="ARBA00093458"/>
    </source>
</evidence>
<dbReference type="Pfam" id="PF10494">
    <property type="entry name" value="Stk19"/>
    <property type="match status" value="1"/>
</dbReference>
<gene>
    <name evidence="3" type="ORF">BS50DRAFT_527629</name>
</gene>
<feature type="region of interest" description="Disordered" evidence="2">
    <location>
        <begin position="1"/>
        <end position="55"/>
    </location>
</feature>
<proteinExistence type="inferred from homology"/>
<evidence type="ECO:0000313" key="3">
    <source>
        <dbReference type="EMBL" id="PSN65324.1"/>
    </source>
</evidence>